<name>A0A8H7XL64_PSICU</name>
<feature type="signal peptide" evidence="1">
    <location>
        <begin position="1"/>
        <end position="21"/>
    </location>
</feature>
<reference evidence="2" key="1">
    <citation type="submission" date="2021-02" db="EMBL/GenBank/DDBJ databases">
        <title>Psilocybe cubensis genome.</title>
        <authorList>
            <person name="Mckernan K.J."/>
            <person name="Crawford S."/>
            <person name="Trippe A."/>
            <person name="Kane L.T."/>
            <person name="Mclaughlin S."/>
        </authorList>
    </citation>
    <scope>NUCLEOTIDE SEQUENCE [LARGE SCALE GENOMIC DNA]</scope>
    <source>
        <strain evidence="2">MGC-MH-2018</strain>
    </source>
</reference>
<protein>
    <submittedName>
        <fullName evidence="2">Uncharacterized protein</fullName>
    </submittedName>
</protein>
<feature type="chain" id="PRO_5034228495" evidence="1">
    <location>
        <begin position="22"/>
        <end position="162"/>
    </location>
</feature>
<proteinExistence type="predicted"/>
<accession>A0A8H7XL64</accession>
<gene>
    <name evidence="2" type="ORF">JR316_013150</name>
</gene>
<comment type="caution">
    <text evidence="2">The sequence shown here is derived from an EMBL/GenBank/DDBJ whole genome shotgun (WGS) entry which is preliminary data.</text>
</comment>
<evidence type="ECO:0000313" key="2">
    <source>
        <dbReference type="EMBL" id="KAG5162016.1"/>
    </source>
</evidence>
<organism evidence="2">
    <name type="scientific">Psilocybe cubensis</name>
    <name type="common">Psychedelic mushroom</name>
    <name type="synonym">Stropharia cubensis</name>
    <dbReference type="NCBI Taxonomy" id="181762"/>
    <lineage>
        <taxon>Eukaryota</taxon>
        <taxon>Fungi</taxon>
        <taxon>Dikarya</taxon>
        <taxon>Basidiomycota</taxon>
        <taxon>Agaricomycotina</taxon>
        <taxon>Agaricomycetes</taxon>
        <taxon>Agaricomycetidae</taxon>
        <taxon>Agaricales</taxon>
        <taxon>Agaricineae</taxon>
        <taxon>Strophariaceae</taxon>
        <taxon>Psilocybe</taxon>
    </lineage>
</organism>
<dbReference type="AlphaFoldDB" id="A0A8H7XL64"/>
<keyword evidence="1" id="KW-0732">Signal</keyword>
<evidence type="ECO:0000256" key="1">
    <source>
        <dbReference type="SAM" id="SignalP"/>
    </source>
</evidence>
<dbReference type="EMBL" id="JAFIQS010000022">
    <property type="protein sequence ID" value="KAG5162016.1"/>
    <property type="molecule type" value="Genomic_DNA"/>
</dbReference>
<sequence length="162" mass="19502">MKNIFSIFAVACALLFTGVGAVPISSDEVEARETDYYRHHYRHRYHHWYPREDEINNEVAATENKEEGDLFPFGFGYHHRYGYYPRDTDVESSADEDAEAASSKLWPFGGYGYGPFRHRIFHRPGFFYRREDEDTDDAGAVPYHHRYRYRHRRPYYHHHRIY</sequence>